<dbReference type="GO" id="GO:0005773">
    <property type="term" value="C:vacuole"/>
    <property type="evidence" value="ECO:0007669"/>
    <property type="project" value="GOC"/>
</dbReference>
<dbReference type="GO" id="GO:0042149">
    <property type="term" value="P:cellular response to glucose starvation"/>
    <property type="evidence" value="ECO:0007669"/>
    <property type="project" value="TreeGrafter"/>
</dbReference>
<dbReference type="GO" id="GO:0007039">
    <property type="term" value="P:protein catabolic process in the vacuole"/>
    <property type="evidence" value="ECO:0007669"/>
    <property type="project" value="TreeGrafter"/>
</dbReference>
<evidence type="ECO:0000313" key="2">
    <source>
        <dbReference type="EMBL" id="OMH85903.1"/>
    </source>
</evidence>
<dbReference type="PANTHER" id="PTHR28051:SF1">
    <property type="entry name" value="PROTEIN MTL1-RELATED"/>
    <property type="match status" value="1"/>
</dbReference>
<feature type="region of interest" description="Disordered" evidence="1">
    <location>
        <begin position="285"/>
        <end position="317"/>
    </location>
</feature>
<name>A0A1R1PY74_ZANCU</name>
<dbReference type="EMBL" id="LSSK01000030">
    <property type="protein sequence ID" value="OMH85903.1"/>
    <property type="molecule type" value="Genomic_DNA"/>
</dbReference>
<keyword evidence="3" id="KW-1185">Reference proteome</keyword>
<proteinExistence type="predicted"/>
<evidence type="ECO:0000256" key="1">
    <source>
        <dbReference type="SAM" id="MobiDB-lite"/>
    </source>
</evidence>
<sequence length="674" mass="77623">MFQELLDVLLLADTNIIAKFPELGRRVDYFIHEWDEATLSITLSELGKARRAKEEFRKREYIFKYSRRRKNEHKYSVSESEAWDELKMLKRSENALFRHWALKRFKLEKYPPEYINWNKDADQTFLYGPIYKNVIELPWGLRNASVSPDCYLKPVLKKEQSPFNSYLRGTSTHQLNNKVPTFSNKKWQRERAKSSASCLEGIYYKNAKVASQDFQRDTDGVSGQSQNSKHIKSTSRIERRIGGEASGNVKSKRKLRFNNTVEQYMAIFRNEKEFLPTDFEDNYESDCNDSTDVDESSLIKPTKWGTGSGQTNRGRYGKIKNTRKGRYIVSQSSCMNIYDEHRFDVRDVAPSSYYTNPKKHTKYHPESNNDSSSPKKNRAKKKKTTFVIKLNSTSLKKSLGSYAKHKSDGDDLAGRRRSRYWKFHSGTEKIIESIVNGGRDLWSHNMIEDEAKPRVEGDQSYLSGVIYNTCLSYVNTLGSFASSLCDHKNRGCASEKGISIGLERSNNIDSLASDYEEISSIALSTSSESNYEDSGSENELCTPTEAKTEIEIGIESDETFFLPYNLSNETLCNESERYKVVNDEENARPDDSSCAFNLCYSTRHNYTMHSYLGYPSDCIPFPSDRRDINPDQDSPLFDSFEDGVYAQNQLENRINATVYAVKWISTFFSTFSPF</sequence>
<reference evidence="3" key="1">
    <citation type="submission" date="2017-01" db="EMBL/GenBank/DDBJ databases">
        <authorList>
            <person name="Wang Y."/>
            <person name="White M."/>
            <person name="Kvist S."/>
            <person name="Moncalvo J.-M."/>
        </authorList>
    </citation>
    <scope>NUCLEOTIDE SEQUENCE [LARGE SCALE GENOMIC DNA]</scope>
    <source>
        <strain evidence="3">COL-18-3</strain>
    </source>
</reference>
<feature type="compositionally biased region" description="Acidic residues" evidence="1">
    <location>
        <begin position="285"/>
        <end position="295"/>
    </location>
</feature>
<dbReference type="Proteomes" id="UP000188320">
    <property type="component" value="Unassembled WGS sequence"/>
</dbReference>
<dbReference type="InterPro" id="IPR052292">
    <property type="entry name" value="Glucose_repression_reg"/>
</dbReference>
<dbReference type="AlphaFoldDB" id="A0A1R1PY74"/>
<feature type="region of interest" description="Disordered" evidence="1">
    <location>
        <begin position="354"/>
        <end position="383"/>
    </location>
</feature>
<dbReference type="OrthoDB" id="5563539at2759"/>
<dbReference type="PANTHER" id="PTHR28051">
    <property type="entry name" value="PROTEIN MTL1-RELATED"/>
    <property type="match status" value="1"/>
</dbReference>
<protein>
    <submittedName>
        <fullName evidence="2">Resistance to glucose repression protein 1</fullName>
    </submittedName>
</protein>
<accession>A0A1R1PY74</accession>
<gene>
    <name evidence="2" type="ORF">AX774_g548</name>
</gene>
<organism evidence="2 3">
    <name type="scientific">Zancudomyces culisetae</name>
    <name type="common">Gut fungus</name>
    <name type="synonym">Smittium culisetae</name>
    <dbReference type="NCBI Taxonomy" id="1213189"/>
    <lineage>
        <taxon>Eukaryota</taxon>
        <taxon>Fungi</taxon>
        <taxon>Fungi incertae sedis</taxon>
        <taxon>Zoopagomycota</taxon>
        <taxon>Kickxellomycotina</taxon>
        <taxon>Harpellomycetes</taxon>
        <taxon>Harpellales</taxon>
        <taxon>Legeriomycetaceae</taxon>
        <taxon>Zancudomyces</taxon>
    </lineage>
</organism>
<comment type="caution">
    <text evidence="2">The sequence shown here is derived from an EMBL/GenBank/DDBJ whole genome shotgun (WGS) entry which is preliminary data.</text>
</comment>
<evidence type="ECO:0000313" key="3">
    <source>
        <dbReference type="Proteomes" id="UP000188320"/>
    </source>
</evidence>